<accession>A0A6V7HN37</accession>
<feature type="non-terminal residue" evidence="1">
    <location>
        <position position="1"/>
    </location>
</feature>
<proteinExistence type="predicted"/>
<organism evidence="1 2">
    <name type="scientific">Heterotrigona itama</name>
    <dbReference type="NCBI Taxonomy" id="395501"/>
    <lineage>
        <taxon>Eukaryota</taxon>
        <taxon>Metazoa</taxon>
        <taxon>Ecdysozoa</taxon>
        <taxon>Arthropoda</taxon>
        <taxon>Hexapoda</taxon>
        <taxon>Insecta</taxon>
        <taxon>Pterygota</taxon>
        <taxon>Neoptera</taxon>
        <taxon>Endopterygota</taxon>
        <taxon>Hymenoptera</taxon>
        <taxon>Apocrita</taxon>
        <taxon>Aculeata</taxon>
        <taxon>Apoidea</taxon>
        <taxon>Anthophila</taxon>
        <taxon>Apidae</taxon>
        <taxon>Heterotrigona</taxon>
    </lineage>
</organism>
<dbReference type="EMBL" id="CAJDYZ010012740">
    <property type="protein sequence ID" value="CAD1480785.1"/>
    <property type="molecule type" value="Genomic_DNA"/>
</dbReference>
<gene>
    <name evidence="1" type="ORF">MHI_LOCUS962435</name>
</gene>
<evidence type="ECO:0000313" key="1">
    <source>
        <dbReference type="EMBL" id="CAD1480785.1"/>
    </source>
</evidence>
<protein>
    <submittedName>
        <fullName evidence="1">Uncharacterized protein</fullName>
    </submittedName>
</protein>
<reference evidence="1" key="1">
    <citation type="submission" date="2020-07" db="EMBL/GenBank/DDBJ databases">
        <authorList>
            <person name="Nazaruddin N."/>
        </authorList>
    </citation>
    <scope>NUCLEOTIDE SEQUENCE</scope>
</reference>
<name>A0A6V7HN37_9HYME</name>
<keyword evidence="2" id="KW-1185">Reference proteome</keyword>
<dbReference type="Proteomes" id="UP000752696">
    <property type="component" value="Unassembled WGS sequence"/>
</dbReference>
<comment type="caution">
    <text evidence="1">The sequence shown here is derived from an EMBL/GenBank/DDBJ whole genome shotgun (WGS) entry which is preliminary data.</text>
</comment>
<sequence length="65" mass="7493">NGFNQTILVKVANNKEKEDINIFDLPNKSKRVRRSLIVKKSAPTFLLNIYKNILTNDTDESNQET</sequence>
<evidence type="ECO:0000313" key="2">
    <source>
        <dbReference type="Proteomes" id="UP000752696"/>
    </source>
</evidence>
<dbReference type="AlphaFoldDB" id="A0A6V7HN37"/>
<dbReference type="OrthoDB" id="5987191at2759"/>